<dbReference type="Proteomes" id="UP001501183">
    <property type="component" value="Unassembled WGS sequence"/>
</dbReference>
<gene>
    <name evidence="2" type="ORF">GCM10023094_50230</name>
</gene>
<dbReference type="EMBL" id="BAABFB010000075">
    <property type="protein sequence ID" value="GAA4489130.1"/>
    <property type="molecule type" value="Genomic_DNA"/>
</dbReference>
<keyword evidence="3" id="KW-1185">Reference proteome</keyword>
<dbReference type="Pfam" id="PF04314">
    <property type="entry name" value="PCuAC"/>
    <property type="match status" value="1"/>
</dbReference>
<dbReference type="RefSeq" id="WP_345352100.1">
    <property type="nucleotide sequence ID" value="NZ_BAABFB010000075.1"/>
</dbReference>
<evidence type="ECO:0000313" key="2">
    <source>
        <dbReference type="EMBL" id="GAA4489130.1"/>
    </source>
</evidence>
<evidence type="ECO:0000313" key="3">
    <source>
        <dbReference type="Proteomes" id="UP001501183"/>
    </source>
</evidence>
<reference evidence="3" key="1">
    <citation type="journal article" date="2019" name="Int. J. Syst. Evol. Microbiol.">
        <title>The Global Catalogue of Microorganisms (GCM) 10K type strain sequencing project: providing services to taxonomists for standard genome sequencing and annotation.</title>
        <authorList>
            <consortium name="The Broad Institute Genomics Platform"/>
            <consortium name="The Broad Institute Genome Sequencing Center for Infectious Disease"/>
            <person name="Wu L."/>
            <person name="Ma J."/>
        </authorList>
    </citation>
    <scope>NUCLEOTIDE SEQUENCE [LARGE SCALE GENOMIC DNA]</scope>
    <source>
        <strain evidence="3">JCM 32206</strain>
    </source>
</reference>
<dbReference type="Gene3D" id="2.60.40.1890">
    <property type="entry name" value="PCu(A)C copper chaperone"/>
    <property type="match status" value="1"/>
</dbReference>
<dbReference type="SUPFAM" id="SSF110087">
    <property type="entry name" value="DR1885-like metal-binding protein"/>
    <property type="match status" value="1"/>
</dbReference>
<dbReference type="PROSITE" id="PS51257">
    <property type="entry name" value="PROKAR_LIPOPROTEIN"/>
    <property type="match status" value="1"/>
</dbReference>
<proteinExistence type="predicted"/>
<feature type="chain" id="PRO_5046375751" evidence="1">
    <location>
        <begin position="28"/>
        <end position="172"/>
    </location>
</feature>
<protein>
    <submittedName>
        <fullName evidence="2">Copper chaperone PCu(A)C</fullName>
    </submittedName>
</protein>
<dbReference type="PANTHER" id="PTHR36302">
    <property type="entry name" value="BLR7088 PROTEIN"/>
    <property type="match status" value="1"/>
</dbReference>
<name>A0ABP8PL35_9NOCA</name>
<dbReference type="PANTHER" id="PTHR36302:SF1">
    <property type="entry name" value="COPPER CHAPERONE PCU(A)C"/>
    <property type="match status" value="1"/>
</dbReference>
<keyword evidence="1" id="KW-0732">Signal</keyword>
<feature type="signal peptide" evidence="1">
    <location>
        <begin position="1"/>
        <end position="27"/>
    </location>
</feature>
<comment type="caution">
    <text evidence="2">The sequence shown here is derived from an EMBL/GenBank/DDBJ whole genome shotgun (WGS) entry which is preliminary data.</text>
</comment>
<evidence type="ECO:0000256" key="1">
    <source>
        <dbReference type="SAM" id="SignalP"/>
    </source>
</evidence>
<dbReference type="InterPro" id="IPR007410">
    <property type="entry name" value="LpqE-like"/>
</dbReference>
<dbReference type="InterPro" id="IPR036182">
    <property type="entry name" value="PCuAC_sf"/>
</dbReference>
<accession>A0ABP8PL35</accession>
<sequence>MTTFTRSRVAAAVVAAVGLAVAGCANGADTAPSRSVSAATAITLDESWVKAADSGMTAMFGTLHNSSDVELLLTEVSSPAAPRVELHEMADSGGTTVMRRKQGGITVPPHGSYTLEPGGDHVMLFELPAPIRAGGEVPFTFRFADAGDVEFTSQVRDFTGARESYDEGAHGG</sequence>
<organism evidence="2 3">
    <name type="scientific">Rhodococcus olei</name>
    <dbReference type="NCBI Taxonomy" id="2161675"/>
    <lineage>
        <taxon>Bacteria</taxon>
        <taxon>Bacillati</taxon>
        <taxon>Actinomycetota</taxon>
        <taxon>Actinomycetes</taxon>
        <taxon>Mycobacteriales</taxon>
        <taxon>Nocardiaceae</taxon>
        <taxon>Rhodococcus</taxon>
    </lineage>
</organism>
<dbReference type="InterPro" id="IPR058248">
    <property type="entry name" value="Lxx211020-like"/>
</dbReference>